<comment type="caution">
    <text evidence="1">The sequence shown here is derived from an EMBL/GenBank/DDBJ whole genome shotgun (WGS) entry which is preliminary data.</text>
</comment>
<sequence>MVLTNIVPIRTKPPLETEKQATSHIPTIHLQKLTHSIAITGEQTPSTSENPAVPLAPTESPNRLDLEALRNQAVVDDKNRIRSPQEKTQGNETLTGSLETHLADAAERGAKKDCKTTYADNSIFTGLARLIPITYGALTDKCKL</sequence>
<reference evidence="1 2" key="1">
    <citation type="submission" date="2018-02" db="EMBL/GenBank/DDBJ databases">
        <title>Solimicrobium silvestre gen. nov., sp. nov., isolated from alpine forest soil.</title>
        <authorList>
            <person name="Margesin R."/>
            <person name="Albuquerque L."/>
            <person name="Zhang D.-C."/>
            <person name="Froufe H.J.C."/>
            <person name="Severino R."/>
            <person name="Roxo I."/>
            <person name="Egas C."/>
            <person name="Da Costa M.S."/>
        </authorList>
    </citation>
    <scope>NUCLEOTIDE SEQUENCE [LARGE SCALE GENOMIC DNA]</scope>
    <source>
        <strain evidence="1 2">S20-91</strain>
    </source>
</reference>
<evidence type="ECO:0000313" key="2">
    <source>
        <dbReference type="Proteomes" id="UP000237839"/>
    </source>
</evidence>
<dbReference type="EMBL" id="PUGF01000017">
    <property type="protein sequence ID" value="PRC92029.1"/>
    <property type="molecule type" value="Genomic_DNA"/>
</dbReference>
<keyword evidence="2" id="KW-1185">Reference proteome</keyword>
<evidence type="ECO:0000313" key="1">
    <source>
        <dbReference type="EMBL" id="PRC92029.1"/>
    </source>
</evidence>
<name>A0A2S9GWC9_9BURK</name>
<protein>
    <submittedName>
        <fullName evidence="1">Uncharacterized protein</fullName>
    </submittedName>
</protein>
<organism evidence="1 2">
    <name type="scientific">Solimicrobium silvestre</name>
    <dbReference type="NCBI Taxonomy" id="2099400"/>
    <lineage>
        <taxon>Bacteria</taxon>
        <taxon>Pseudomonadati</taxon>
        <taxon>Pseudomonadota</taxon>
        <taxon>Betaproteobacteria</taxon>
        <taxon>Burkholderiales</taxon>
        <taxon>Oxalobacteraceae</taxon>
        <taxon>Solimicrobium</taxon>
    </lineage>
</organism>
<gene>
    <name evidence="1" type="ORF">S2091_3371</name>
</gene>
<accession>A0A2S9GWC9</accession>
<dbReference type="AlphaFoldDB" id="A0A2S9GWC9"/>
<dbReference type="Proteomes" id="UP000237839">
    <property type="component" value="Unassembled WGS sequence"/>
</dbReference>
<proteinExistence type="predicted"/>